<dbReference type="Proteomes" id="UP001163293">
    <property type="component" value="Chromosome"/>
</dbReference>
<dbReference type="SUPFAM" id="SSF52540">
    <property type="entry name" value="P-loop containing nucleoside triphosphate hydrolases"/>
    <property type="match status" value="1"/>
</dbReference>
<dbReference type="Gene3D" id="3.40.50.300">
    <property type="entry name" value="P-loop containing nucleotide triphosphate hydrolases"/>
    <property type="match status" value="1"/>
</dbReference>
<dbReference type="AlphaFoldDB" id="A0AAX3EGH2"/>
<dbReference type="EMBL" id="CP101185">
    <property type="protein sequence ID" value="UYV96262.1"/>
    <property type="molecule type" value="Genomic_DNA"/>
</dbReference>
<evidence type="ECO:0000313" key="1">
    <source>
        <dbReference type="EMBL" id="UYV96262.1"/>
    </source>
</evidence>
<reference evidence="1" key="1">
    <citation type="submission" date="2022-07" db="EMBL/GenBank/DDBJ databases">
        <authorList>
            <person name="Wu T."/>
        </authorList>
    </citation>
    <scope>NUCLEOTIDE SEQUENCE</scope>
    <source>
        <strain evidence="1">SD-1</strain>
    </source>
</reference>
<name>A0AAX3EGH2_PAEUR</name>
<protein>
    <submittedName>
        <fullName evidence="1">AAA family ATPase</fullName>
    </submittedName>
</protein>
<proteinExistence type="predicted"/>
<keyword evidence="2" id="KW-1185">Reference proteome</keyword>
<dbReference type="Pfam" id="PF13481">
    <property type="entry name" value="AAA_25"/>
    <property type="match status" value="1"/>
</dbReference>
<sequence>MSTTWNIPATTTDSNETLKQHLKDRSNSRICTEILWKKSGFDIPVVQTIEDVRGLADQGLPSYLKYPNGSVAFGPALMWEEHKTVLAELQAEFTRARDQEEDADLRAQNRLKSVTDMLKTPEIDWLVDNKIHRSGLFQIFGASYTGKTLLILDLTMSWCAGLTEWQGYKLNNDGKPQEAVYVAAEGGAALSVHVDAWLKYHKDVDPSRLDGLVFLDGGEGHHMFLGIGKEQPDPEDGWARLVREVVEAEINPSLVVFDTQIDLAPGIDENSNTDMVGVLREVKRLGDSLGFMAIVVHHTGHDGNKARGASGMMGKCDVQAKLTSIGEKSGKAKLEWTKVKGRALPEDSISYKISGYKELDWLDSEGAVCVPLSKMEQAYAVHEATRPTDELQRNIMNAINIGKTSSRAIAEEIGINKDSPKLREALVWMQEANLIVKTGSGPKTAYSLSAMSVSPSEY</sequence>
<organism evidence="1 2">
    <name type="scientific">Paenarthrobacter ureafaciens</name>
    <dbReference type="NCBI Taxonomy" id="37931"/>
    <lineage>
        <taxon>Bacteria</taxon>
        <taxon>Bacillati</taxon>
        <taxon>Actinomycetota</taxon>
        <taxon>Actinomycetes</taxon>
        <taxon>Micrococcales</taxon>
        <taxon>Micrococcaceae</taxon>
        <taxon>Paenarthrobacter</taxon>
    </lineage>
</organism>
<dbReference type="InterPro" id="IPR027417">
    <property type="entry name" value="P-loop_NTPase"/>
</dbReference>
<dbReference type="RefSeq" id="WP_182263969.1">
    <property type="nucleotide sequence ID" value="NZ_CP043010.1"/>
</dbReference>
<accession>A0AAX3EGH2</accession>
<gene>
    <name evidence="1" type="ORF">NL394_14460</name>
</gene>
<evidence type="ECO:0000313" key="2">
    <source>
        <dbReference type="Proteomes" id="UP001163293"/>
    </source>
</evidence>